<accession>D5BZI1</accession>
<sequence>MLRYKTIMVAIGISLLATACTYRSSPRIEQATEQLAYVTGSLDFRNVMFSQVFIIAVDGKRLKFWQNQVAVTPGSHRFTVGYRYRDPGDHPTRKTTIAFTAIAGRDYRLEYYYGQILVRDRNNYKIIAQQRLP</sequence>
<dbReference type="Proteomes" id="UP000001844">
    <property type="component" value="Chromosome"/>
</dbReference>
<feature type="signal peptide" evidence="1">
    <location>
        <begin position="1"/>
        <end position="19"/>
    </location>
</feature>
<gene>
    <name evidence="2" type="ordered locus">Nhal_3143</name>
</gene>
<dbReference type="AlphaFoldDB" id="D5BZI1"/>
<feature type="chain" id="PRO_5003069772" description="Lipoprotein" evidence="1">
    <location>
        <begin position="20"/>
        <end position="133"/>
    </location>
</feature>
<evidence type="ECO:0000313" key="2">
    <source>
        <dbReference type="EMBL" id="ADE16195.1"/>
    </source>
</evidence>
<evidence type="ECO:0000256" key="1">
    <source>
        <dbReference type="SAM" id="SignalP"/>
    </source>
</evidence>
<name>D5BZI1_NITHN</name>
<keyword evidence="1" id="KW-0732">Signal</keyword>
<keyword evidence="3" id="KW-1185">Reference proteome</keyword>
<evidence type="ECO:0000313" key="3">
    <source>
        <dbReference type="Proteomes" id="UP000001844"/>
    </source>
</evidence>
<protein>
    <recommendedName>
        <fullName evidence="4">Lipoprotein</fullName>
    </recommendedName>
</protein>
<dbReference type="RefSeq" id="WP_013034045.1">
    <property type="nucleotide sequence ID" value="NC_013960.1"/>
</dbReference>
<dbReference type="PROSITE" id="PS51257">
    <property type="entry name" value="PROKAR_LIPOPROTEIN"/>
    <property type="match status" value="1"/>
</dbReference>
<reference evidence="3" key="1">
    <citation type="submission" date="2010-04" db="EMBL/GenBank/DDBJ databases">
        <title>Complete genome sequence of Nitrosococcus halophilus Nc4, a salt-adapted, aerobic obligate ammonia-oxidizing sulfur purple bacterium.</title>
        <authorList>
            <consortium name="US DOE Joint Genome Institute"/>
            <person name="Campbell M.A."/>
            <person name="Malfatti S.A."/>
            <person name="Chain P.S.G."/>
            <person name="Heidelberg J.F."/>
            <person name="Ward B.B."/>
            <person name="Klotz M.G."/>
        </authorList>
    </citation>
    <scope>NUCLEOTIDE SEQUENCE [LARGE SCALE GENOMIC DNA]</scope>
    <source>
        <strain evidence="3">Nc4</strain>
    </source>
</reference>
<dbReference type="EMBL" id="CP001798">
    <property type="protein sequence ID" value="ADE16195.1"/>
    <property type="molecule type" value="Genomic_DNA"/>
</dbReference>
<dbReference type="HOGENOM" id="CLU_166116_0_0_6"/>
<evidence type="ECO:0008006" key="4">
    <source>
        <dbReference type="Google" id="ProtNLM"/>
    </source>
</evidence>
<proteinExistence type="predicted"/>
<dbReference type="KEGG" id="nhl:Nhal_3143"/>
<organism evidence="2 3">
    <name type="scientific">Nitrosococcus halophilus (strain Nc4)</name>
    <dbReference type="NCBI Taxonomy" id="472759"/>
    <lineage>
        <taxon>Bacteria</taxon>
        <taxon>Pseudomonadati</taxon>
        <taxon>Pseudomonadota</taxon>
        <taxon>Gammaproteobacteria</taxon>
        <taxon>Chromatiales</taxon>
        <taxon>Chromatiaceae</taxon>
        <taxon>Nitrosococcus</taxon>
    </lineage>
</organism>